<feature type="transmembrane region" description="Helical" evidence="1">
    <location>
        <begin position="190"/>
        <end position="211"/>
    </location>
</feature>
<dbReference type="Proteomes" id="UP000064967">
    <property type="component" value="Chromosome"/>
</dbReference>
<feature type="transmembrane region" description="Helical" evidence="1">
    <location>
        <begin position="135"/>
        <end position="158"/>
    </location>
</feature>
<feature type="transmembrane region" description="Helical" evidence="1">
    <location>
        <begin position="218"/>
        <end position="239"/>
    </location>
</feature>
<protein>
    <submittedName>
        <fullName evidence="2">Putative membrane protein</fullName>
    </submittedName>
</protein>
<evidence type="ECO:0000313" key="3">
    <source>
        <dbReference type="Proteomes" id="UP000064967"/>
    </source>
</evidence>
<keyword evidence="1" id="KW-0472">Membrane</keyword>
<feature type="transmembrane region" description="Helical" evidence="1">
    <location>
        <begin position="104"/>
        <end position="123"/>
    </location>
</feature>
<dbReference type="STRING" id="1391654.AKJ09_03488"/>
<dbReference type="EMBL" id="CP012333">
    <property type="protein sequence ID" value="AKU96824.1"/>
    <property type="molecule type" value="Genomic_DNA"/>
</dbReference>
<organism evidence="2 3">
    <name type="scientific">Labilithrix luteola</name>
    <dbReference type="NCBI Taxonomy" id="1391654"/>
    <lineage>
        <taxon>Bacteria</taxon>
        <taxon>Pseudomonadati</taxon>
        <taxon>Myxococcota</taxon>
        <taxon>Polyangia</taxon>
        <taxon>Polyangiales</taxon>
        <taxon>Labilitrichaceae</taxon>
        <taxon>Labilithrix</taxon>
    </lineage>
</organism>
<reference evidence="2 3" key="1">
    <citation type="submission" date="2015-08" db="EMBL/GenBank/DDBJ databases">
        <authorList>
            <person name="Babu N.S."/>
            <person name="Beckwith C.J."/>
            <person name="Beseler K.G."/>
            <person name="Brison A."/>
            <person name="Carone J.V."/>
            <person name="Caskin T.P."/>
            <person name="Diamond M."/>
            <person name="Durham M.E."/>
            <person name="Foxe J.M."/>
            <person name="Go M."/>
            <person name="Henderson B.A."/>
            <person name="Jones I.B."/>
            <person name="McGettigan J.A."/>
            <person name="Micheletti S.J."/>
            <person name="Nasrallah M.E."/>
            <person name="Ortiz D."/>
            <person name="Piller C.R."/>
            <person name="Privatt S.R."/>
            <person name="Schneider S.L."/>
            <person name="Sharp S."/>
            <person name="Smith T.C."/>
            <person name="Stanton J.D."/>
            <person name="Ullery H.E."/>
            <person name="Wilson R.J."/>
            <person name="Serrano M.G."/>
            <person name="Buck G."/>
            <person name="Lee V."/>
            <person name="Wang Y."/>
            <person name="Carvalho R."/>
            <person name="Voegtly L."/>
            <person name="Shi R."/>
            <person name="Duckworth R."/>
            <person name="Johnson A."/>
            <person name="Loviza R."/>
            <person name="Walstead R."/>
            <person name="Shah Z."/>
            <person name="Kiflezghi M."/>
            <person name="Wade K."/>
            <person name="Ball S.L."/>
            <person name="Bradley K.W."/>
            <person name="Asai D.J."/>
            <person name="Bowman C.A."/>
            <person name="Russell D.A."/>
            <person name="Pope W.H."/>
            <person name="Jacobs-Sera D."/>
            <person name="Hendrix R.W."/>
            <person name="Hatfull G.F."/>
        </authorList>
    </citation>
    <scope>NUCLEOTIDE SEQUENCE [LARGE SCALE GENOMIC DNA]</scope>
    <source>
        <strain evidence="2 3">DSM 27648</strain>
    </source>
</reference>
<keyword evidence="1" id="KW-0812">Transmembrane</keyword>
<proteinExistence type="predicted"/>
<dbReference type="KEGG" id="llu:AKJ09_03488"/>
<name>A0A0K1PUL1_9BACT</name>
<keyword evidence="3" id="KW-1185">Reference proteome</keyword>
<evidence type="ECO:0000313" key="2">
    <source>
        <dbReference type="EMBL" id="AKU96824.1"/>
    </source>
</evidence>
<sequence>MNLLEPWVLLRLVAGVVACVLFGRGAMTAQKVLRHFDVRRATEGQLALEKRIELASTFVRVGAVIQVLALVLSVLGADRMSRGVRGAMCAYGVFGANEWGFRSLAVTGIAALAGGVLAQIYAFDGRVRALDLARPLSLLTLAMFPLSIVDLALSSTFLGKLDLTVVASCCSVQLDPVAAAGEGFASGPRILATVLAIVGTVASAAVALLAAKVPTKGRIALAGGISLLTLPVALAASVLEVAPHAFEVPHHVCPFCLLRSDVFAIGYPLFGALFLAAVWAVGAGVSALLSRTSAATDALFPFAREKLRRGAFAWALAFALGALPVARYFVVSGGASLFH</sequence>
<accession>A0A0K1PUL1</accession>
<keyword evidence="1" id="KW-1133">Transmembrane helix</keyword>
<feature type="transmembrane region" description="Helical" evidence="1">
    <location>
        <begin position="267"/>
        <end position="290"/>
    </location>
</feature>
<dbReference type="RefSeq" id="WP_146648057.1">
    <property type="nucleotide sequence ID" value="NZ_CP012333.1"/>
</dbReference>
<feature type="transmembrane region" description="Helical" evidence="1">
    <location>
        <begin position="311"/>
        <end position="330"/>
    </location>
</feature>
<evidence type="ECO:0000256" key="1">
    <source>
        <dbReference type="SAM" id="Phobius"/>
    </source>
</evidence>
<dbReference type="OrthoDB" id="9788139at2"/>
<feature type="transmembrane region" description="Helical" evidence="1">
    <location>
        <begin position="6"/>
        <end position="26"/>
    </location>
</feature>
<dbReference type="AlphaFoldDB" id="A0A0K1PUL1"/>
<gene>
    <name evidence="2" type="ORF">AKJ09_03488</name>
</gene>